<comment type="similarity">
    <text evidence="1">Belongs to the FHY3/FAR1 family.</text>
</comment>
<evidence type="ECO:0000256" key="2">
    <source>
        <dbReference type="SAM" id="MobiDB-lite"/>
    </source>
</evidence>
<dbReference type="GO" id="GO:0006355">
    <property type="term" value="P:regulation of DNA-templated transcription"/>
    <property type="evidence" value="ECO:0007669"/>
    <property type="project" value="UniProtKB-UniRule"/>
</dbReference>
<dbReference type="GO" id="GO:0005634">
    <property type="term" value="C:nucleus"/>
    <property type="evidence" value="ECO:0007669"/>
    <property type="project" value="UniProtKB-SubCell"/>
</dbReference>
<dbReference type="PANTHER" id="PTHR31669:SF302">
    <property type="entry name" value="PROTEIN FAR1-RELATED SEQUENCE"/>
    <property type="match status" value="1"/>
</dbReference>
<keyword evidence="1" id="KW-0863">Zinc-finger</keyword>
<dbReference type="AlphaFoldDB" id="A0A7J7M7G7"/>
<evidence type="ECO:0000313" key="3">
    <source>
        <dbReference type="EMBL" id="KAF6150819.1"/>
    </source>
</evidence>
<feature type="region of interest" description="Disordered" evidence="2">
    <location>
        <begin position="371"/>
        <end position="397"/>
    </location>
</feature>
<accession>A0A7J7M7G7</accession>
<evidence type="ECO:0000313" key="4">
    <source>
        <dbReference type="Proteomes" id="UP000541444"/>
    </source>
</evidence>
<comment type="function">
    <text evidence="1">Putative transcription activator involved in regulating light control of development.</text>
</comment>
<dbReference type="EMBL" id="JACGCM010001726">
    <property type="protein sequence ID" value="KAF6150819.1"/>
    <property type="molecule type" value="Genomic_DNA"/>
</dbReference>
<name>A0A7J7M7G7_9MAGN</name>
<sequence>MEDSVDKNWSKVIGEESPERCENECIVDPFLADSPYEGQYFDIVDDARLWDEQHTGRSESTNNFFNGWFPITPGLYSFVTKYEADLIEAYEQESAEGFAPEHRYRQVGPHQALLKDVVKIYTITMFHKLQDQFDQVVRFDVIERHVEGNVRQLTVKAHNGRAESFELQIDLEKLTGNYGCKLFEYVGLSCCHLLKAFSKYDILKIPEAFIMTRWTIGAIKFSRSYDESQLEGDNLRHALRHSHLSLRASILFERASKMKESFDFAVLKLDELKSYLQNYDDALTQIDASQQNISTSVTDSLVSGPMILNPLVVQTKGRAKIDHKKGARWKGGMEEAVMKKKKRTCKRCGVHGNHDKRTCPLLKTMIAESRDNNNGESIQPLHSNFDKHNIKGNKRSS</sequence>
<keyword evidence="4" id="KW-1185">Reference proteome</keyword>
<gene>
    <name evidence="3" type="ORF">GIB67_020902</name>
</gene>
<organism evidence="3 4">
    <name type="scientific">Kingdonia uniflora</name>
    <dbReference type="NCBI Taxonomy" id="39325"/>
    <lineage>
        <taxon>Eukaryota</taxon>
        <taxon>Viridiplantae</taxon>
        <taxon>Streptophyta</taxon>
        <taxon>Embryophyta</taxon>
        <taxon>Tracheophyta</taxon>
        <taxon>Spermatophyta</taxon>
        <taxon>Magnoliopsida</taxon>
        <taxon>Ranunculales</taxon>
        <taxon>Circaeasteraceae</taxon>
        <taxon>Kingdonia</taxon>
    </lineage>
</organism>
<keyword evidence="1" id="KW-0479">Metal-binding</keyword>
<feature type="non-terminal residue" evidence="3">
    <location>
        <position position="1"/>
    </location>
</feature>
<comment type="caution">
    <text evidence="3">The sequence shown here is derived from an EMBL/GenBank/DDBJ whole genome shotgun (WGS) entry which is preliminary data.</text>
</comment>
<keyword evidence="1" id="KW-0862">Zinc</keyword>
<dbReference type="InterPro" id="IPR031052">
    <property type="entry name" value="FHY3/FAR1"/>
</dbReference>
<comment type="subcellular location">
    <subcellularLocation>
        <location evidence="1">Nucleus</location>
    </subcellularLocation>
</comment>
<reference evidence="3 4" key="1">
    <citation type="journal article" date="2020" name="IScience">
        <title>Genome Sequencing of the Endangered Kingdonia uniflora (Circaeasteraceae, Ranunculales) Reveals Potential Mechanisms of Evolutionary Specialization.</title>
        <authorList>
            <person name="Sun Y."/>
            <person name="Deng T."/>
            <person name="Zhang A."/>
            <person name="Moore M.J."/>
            <person name="Landis J.B."/>
            <person name="Lin N."/>
            <person name="Zhang H."/>
            <person name="Zhang X."/>
            <person name="Huang J."/>
            <person name="Zhang X."/>
            <person name="Sun H."/>
            <person name="Wang H."/>
        </authorList>
    </citation>
    <scope>NUCLEOTIDE SEQUENCE [LARGE SCALE GENOMIC DNA]</scope>
    <source>
        <strain evidence="3">TB1705</strain>
        <tissue evidence="3">Leaf</tissue>
    </source>
</reference>
<keyword evidence="1" id="KW-0539">Nucleus</keyword>
<protein>
    <recommendedName>
        <fullName evidence="1">Protein FAR1-RELATED SEQUENCE</fullName>
    </recommendedName>
</protein>
<proteinExistence type="inferred from homology"/>
<evidence type="ECO:0000256" key="1">
    <source>
        <dbReference type="RuleBase" id="RU367018"/>
    </source>
</evidence>
<dbReference type="PANTHER" id="PTHR31669">
    <property type="entry name" value="PROTEIN FAR1-RELATED SEQUENCE 10-RELATED"/>
    <property type="match status" value="1"/>
</dbReference>
<dbReference type="GO" id="GO:0008270">
    <property type="term" value="F:zinc ion binding"/>
    <property type="evidence" value="ECO:0007669"/>
    <property type="project" value="UniProtKB-UniRule"/>
</dbReference>
<dbReference type="Proteomes" id="UP000541444">
    <property type="component" value="Unassembled WGS sequence"/>
</dbReference>